<gene>
    <name evidence="10" type="ORF">WICANDRAFT_83640</name>
</gene>
<dbReference type="GO" id="GO:0071006">
    <property type="term" value="C:U2-type catalytic step 1 spliceosome"/>
    <property type="evidence" value="ECO:0007669"/>
    <property type="project" value="UniProtKB-UniRule"/>
</dbReference>
<comment type="subunit">
    <text evidence="8">Component of the spliceosome. Present in the activated B complex, the catalytically activated B* complex which catalyzes the branching, the catalytic step 1 C complex catalyzing the exon ligation, and the postcatalytic P complex containing the ligated exons (mRNA) and the excised lariat intron.</text>
</comment>
<keyword evidence="3 8" id="KW-0479">Metal-binding</keyword>
<feature type="region of interest" description="Disordered" evidence="9">
    <location>
        <begin position="180"/>
        <end position="298"/>
    </location>
</feature>
<keyword evidence="5 8" id="KW-0862">Zinc</keyword>
<feature type="compositionally biased region" description="Polar residues" evidence="9">
    <location>
        <begin position="228"/>
        <end position="252"/>
    </location>
</feature>
<dbReference type="RefSeq" id="XP_019040735.1">
    <property type="nucleotide sequence ID" value="XM_019185573.1"/>
</dbReference>
<feature type="binding site" evidence="8">
    <location>
        <position position="86"/>
    </location>
    <ligand>
        <name>Zn(2+)</name>
        <dbReference type="ChEBI" id="CHEBI:29105"/>
    </ligand>
</feature>
<sequence>MSERKVINKYYPPDYDPSKIIKKKKKVKTGSASLQTVRLMTPFSMKCLNCGEYISKSKKFNARKENTSESYLGMKIVRFHIKCPRCASEILFRTDPKSADYVLEFGAQKNYDSGNTNKIMKEETQEETLERLEKEEEEAKRKELEKDKKQTSLEELEAKLNDIRHQQEISEQIDEIRERNAKISERATNAELQKEIKERMRKAATERLVQENEEDEKLAEAAFKKQQPESNATQDGSDGSAEVDNTYTNKEASSGSESDSDSDSYSQPLFSKKTSVPQKVVMKRKNNSLGISVKKLKK</sequence>
<evidence type="ECO:0000256" key="6">
    <source>
        <dbReference type="ARBA" id="ARBA00023187"/>
    </source>
</evidence>
<evidence type="ECO:0000313" key="11">
    <source>
        <dbReference type="Proteomes" id="UP000094112"/>
    </source>
</evidence>
<reference evidence="10 11" key="1">
    <citation type="journal article" date="2016" name="Proc. Natl. Acad. Sci. U.S.A.">
        <title>Comparative genomics of biotechnologically important yeasts.</title>
        <authorList>
            <person name="Riley R."/>
            <person name="Haridas S."/>
            <person name="Wolfe K.H."/>
            <person name="Lopes M.R."/>
            <person name="Hittinger C.T."/>
            <person name="Goeker M."/>
            <person name="Salamov A.A."/>
            <person name="Wisecaver J.H."/>
            <person name="Long T.M."/>
            <person name="Calvey C.H."/>
            <person name="Aerts A.L."/>
            <person name="Barry K.W."/>
            <person name="Choi C."/>
            <person name="Clum A."/>
            <person name="Coughlan A.Y."/>
            <person name="Deshpande S."/>
            <person name="Douglass A.P."/>
            <person name="Hanson S.J."/>
            <person name="Klenk H.-P."/>
            <person name="LaButti K.M."/>
            <person name="Lapidus A."/>
            <person name="Lindquist E.A."/>
            <person name="Lipzen A.M."/>
            <person name="Meier-Kolthoff J.P."/>
            <person name="Ohm R.A."/>
            <person name="Otillar R.P."/>
            <person name="Pangilinan J.L."/>
            <person name="Peng Y."/>
            <person name="Rokas A."/>
            <person name="Rosa C.A."/>
            <person name="Scheuner C."/>
            <person name="Sibirny A.A."/>
            <person name="Slot J.C."/>
            <person name="Stielow J.B."/>
            <person name="Sun H."/>
            <person name="Kurtzman C.P."/>
            <person name="Blackwell M."/>
            <person name="Grigoriev I.V."/>
            <person name="Jeffries T.W."/>
        </authorList>
    </citation>
    <scope>NUCLEOTIDE SEQUENCE [LARGE SCALE GENOMIC DNA]</scope>
    <source>
        <strain evidence="11">ATCC 58044 / CBS 1984 / NCYC 433 / NRRL Y-366-8</strain>
    </source>
</reference>
<comment type="function">
    <text evidence="8">Part of the spliceosome which catalyzes two sequential transesterification reactions, first the excision of the non-coding intron from pre-mRNA and then the ligation of the coding exons to form the mature mRNA. Plays a role in stabilizing the structure of the spliceosome catalytic core and docking of the branch helix into the active site, producing 5'-exon and lariat intron-3'-intermediates.</text>
</comment>
<dbReference type="PANTHER" id="PTHR12111:SF1">
    <property type="entry name" value="SPLICING FACTOR YJU2"/>
    <property type="match status" value="1"/>
</dbReference>
<feature type="compositionally biased region" description="Basic and acidic residues" evidence="9">
    <location>
        <begin position="218"/>
        <end position="227"/>
    </location>
</feature>
<dbReference type="HAMAP" id="MF_03226">
    <property type="entry name" value="YJU2"/>
    <property type="match status" value="1"/>
</dbReference>
<keyword evidence="4 8" id="KW-0747">Spliceosome</keyword>
<feature type="compositionally biased region" description="Polar residues" evidence="9">
    <location>
        <begin position="267"/>
        <end position="277"/>
    </location>
</feature>
<name>A0A1E3P823_WICAA</name>
<feature type="compositionally biased region" description="Basic and acidic residues" evidence="9">
    <location>
        <begin position="192"/>
        <end position="210"/>
    </location>
</feature>
<dbReference type="GO" id="GO:0030620">
    <property type="term" value="F:U2 snRNA binding"/>
    <property type="evidence" value="ECO:0007669"/>
    <property type="project" value="EnsemblFungi"/>
</dbReference>
<dbReference type="GO" id="GO:0000349">
    <property type="term" value="P:generation of catalytic spliceosome for first transesterification step"/>
    <property type="evidence" value="ECO:0007669"/>
    <property type="project" value="UniProtKB-UniRule"/>
</dbReference>
<comment type="subcellular location">
    <subcellularLocation>
        <location evidence="1 8">Nucleus</location>
    </subcellularLocation>
</comment>
<dbReference type="GO" id="GO:0046872">
    <property type="term" value="F:metal ion binding"/>
    <property type="evidence" value="ECO:0007669"/>
    <property type="project" value="UniProtKB-KW"/>
</dbReference>
<evidence type="ECO:0000256" key="9">
    <source>
        <dbReference type="SAM" id="MobiDB-lite"/>
    </source>
</evidence>
<evidence type="ECO:0000313" key="10">
    <source>
        <dbReference type="EMBL" id="ODQ61528.1"/>
    </source>
</evidence>
<evidence type="ECO:0000256" key="7">
    <source>
        <dbReference type="ARBA" id="ARBA00023242"/>
    </source>
</evidence>
<dbReference type="EMBL" id="KV454209">
    <property type="protein sequence ID" value="ODQ61528.1"/>
    <property type="molecule type" value="Genomic_DNA"/>
</dbReference>
<evidence type="ECO:0000256" key="8">
    <source>
        <dbReference type="HAMAP-Rule" id="MF_03226"/>
    </source>
</evidence>
<dbReference type="GO" id="GO:0000350">
    <property type="term" value="P:generation of catalytic spliceosome for second transesterification step"/>
    <property type="evidence" value="ECO:0007669"/>
    <property type="project" value="EnsemblFungi"/>
</dbReference>
<comment type="similarity">
    <text evidence="8">Belongs to the CWC16 family. YJU2 subfamily.</text>
</comment>
<dbReference type="STRING" id="683960.A0A1E3P823"/>
<dbReference type="GO" id="GO:0000974">
    <property type="term" value="C:Prp19 complex"/>
    <property type="evidence" value="ECO:0007669"/>
    <property type="project" value="EnsemblFungi"/>
</dbReference>
<dbReference type="InterPro" id="IPR043701">
    <property type="entry name" value="Yju2"/>
</dbReference>
<evidence type="ECO:0000256" key="1">
    <source>
        <dbReference type="ARBA" id="ARBA00004123"/>
    </source>
</evidence>
<dbReference type="GeneID" id="30202819"/>
<evidence type="ECO:0000256" key="3">
    <source>
        <dbReference type="ARBA" id="ARBA00022723"/>
    </source>
</evidence>
<dbReference type="GO" id="GO:0000384">
    <property type="term" value="F:first spliceosomal transesterification activity"/>
    <property type="evidence" value="ECO:0007669"/>
    <property type="project" value="EnsemblFungi"/>
</dbReference>
<dbReference type="Pfam" id="PF04502">
    <property type="entry name" value="Saf4_Yju2"/>
    <property type="match status" value="1"/>
</dbReference>
<accession>A0A1E3P823</accession>
<evidence type="ECO:0000256" key="2">
    <source>
        <dbReference type="ARBA" id="ARBA00022664"/>
    </source>
</evidence>
<evidence type="ECO:0000256" key="5">
    <source>
        <dbReference type="ARBA" id="ARBA00022833"/>
    </source>
</evidence>
<keyword evidence="6" id="KW-0508">mRNA splicing</keyword>
<dbReference type="GO" id="GO:0071007">
    <property type="term" value="C:U2-type catalytic step 2 spliceosome"/>
    <property type="evidence" value="ECO:0007669"/>
    <property type="project" value="EnsemblFungi"/>
</dbReference>
<dbReference type="OrthoDB" id="674963at2759"/>
<feature type="binding site" evidence="8">
    <location>
        <position position="47"/>
    </location>
    <ligand>
        <name>Zn(2+)</name>
        <dbReference type="ChEBI" id="CHEBI:29105"/>
    </ligand>
</feature>
<keyword evidence="2" id="KW-0507">mRNA processing</keyword>
<dbReference type="InterPro" id="IPR007590">
    <property type="entry name" value="Saf4/Yju2"/>
</dbReference>
<feature type="binding site" evidence="8">
    <location>
        <position position="83"/>
    </location>
    <ligand>
        <name>Zn(2+)</name>
        <dbReference type="ChEBI" id="CHEBI:29105"/>
    </ligand>
</feature>
<evidence type="ECO:0000256" key="4">
    <source>
        <dbReference type="ARBA" id="ARBA00022728"/>
    </source>
</evidence>
<feature type="binding site" evidence="8">
    <location>
        <position position="50"/>
    </location>
    <ligand>
        <name>Zn(2+)</name>
        <dbReference type="ChEBI" id="CHEBI:29105"/>
    </ligand>
</feature>
<proteinExistence type="inferred from homology"/>
<keyword evidence="11" id="KW-1185">Reference proteome</keyword>
<dbReference type="PANTHER" id="PTHR12111">
    <property type="entry name" value="SPLICING FACTOR YJU2"/>
    <property type="match status" value="1"/>
</dbReference>
<dbReference type="Proteomes" id="UP000094112">
    <property type="component" value="Unassembled WGS sequence"/>
</dbReference>
<organism evidence="10 11">
    <name type="scientific">Wickerhamomyces anomalus (strain ATCC 58044 / CBS 1984 / NCYC 433 / NRRL Y-366-8)</name>
    <name type="common">Yeast</name>
    <name type="synonym">Hansenula anomala</name>
    <dbReference type="NCBI Taxonomy" id="683960"/>
    <lineage>
        <taxon>Eukaryota</taxon>
        <taxon>Fungi</taxon>
        <taxon>Dikarya</taxon>
        <taxon>Ascomycota</taxon>
        <taxon>Saccharomycotina</taxon>
        <taxon>Saccharomycetes</taxon>
        <taxon>Phaffomycetales</taxon>
        <taxon>Wickerhamomycetaceae</taxon>
        <taxon>Wickerhamomyces</taxon>
    </lineage>
</organism>
<keyword evidence="7 8" id="KW-0539">Nucleus</keyword>
<protein>
    <recommendedName>
        <fullName evidence="8">Splicing factor YJU2</fullName>
    </recommendedName>
</protein>
<dbReference type="AlphaFoldDB" id="A0A1E3P823"/>